<keyword evidence="1" id="KW-0472">Membrane</keyword>
<organism evidence="2 3">
    <name type="scientific">Pelovirga terrestris</name>
    <dbReference type="NCBI Taxonomy" id="2771352"/>
    <lineage>
        <taxon>Bacteria</taxon>
        <taxon>Pseudomonadati</taxon>
        <taxon>Thermodesulfobacteriota</taxon>
        <taxon>Desulfuromonadia</taxon>
        <taxon>Geobacterales</taxon>
        <taxon>Geobacteraceae</taxon>
        <taxon>Pelovirga</taxon>
    </lineage>
</organism>
<keyword evidence="1" id="KW-1133">Transmembrane helix</keyword>
<dbReference type="EMBL" id="JACWUN010000022">
    <property type="protein sequence ID" value="MBD1401821.1"/>
    <property type="molecule type" value="Genomic_DNA"/>
</dbReference>
<feature type="transmembrane region" description="Helical" evidence="1">
    <location>
        <begin position="44"/>
        <end position="67"/>
    </location>
</feature>
<gene>
    <name evidence="2" type="ORF">ICT70_14255</name>
</gene>
<protein>
    <submittedName>
        <fullName evidence="2">Uncharacterized protein</fullName>
    </submittedName>
</protein>
<keyword evidence="3" id="KW-1185">Reference proteome</keyword>
<evidence type="ECO:0000313" key="2">
    <source>
        <dbReference type="EMBL" id="MBD1401821.1"/>
    </source>
</evidence>
<proteinExistence type="predicted"/>
<sequence>MSLLNDLPDNSVRRLTKVVVRTLHLIGMAGMFGAAMDGASEPTYFYLAMISGVVLVGMEAYSGWIWFVQLRGVAVYVKLLLLALLHVALQHAIVILIGVIAISGFMSHAPGWIRYYSLLHRKVVYSQKDLLG</sequence>
<feature type="transmembrane region" description="Helical" evidence="1">
    <location>
        <begin position="18"/>
        <end position="38"/>
    </location>
</feature>
<feature type="transmembrane region" description="Helical" evidence="1">
    <location>
        <begin position="79"/>
        <end position="106"/>
    </location>
</feature>
<comment type="caution">
    <text evidence="2">The sequence shown here is derived from an EMBL/GenBank/DDBJ whole genome shotgun (WGS) entry which is preliminary data.</text>
</comment>
<evidence type="ECO:0000313" key="3">
    <source>
        <dbReference type="Proteomes" id="UP000632828"/>
    </source>
</evidence>
<keyword evidence="1" id="KW-0812">Transmembrane</keyword>
<accession>A0A8J6URS1</accession>
<reference evidence="2" key="1">
    <citation type="submission" date="2020-09" db="EMBL/GenBank/DDBJ databases">
        <title>Pelobacter alkaliphilus sp. nov., a novel anaerobic arsenate-reducing bacterium from terrestrial mud volcano.</title>
        <authorList>
            <person name="Khomyakova M.A."/>
            <person name="Merkel A.Y."/>
            <person name="Slobodkin A.I."/>
        </authorList>
    </citation>
    <scope>NUCLEOTIDE SEQUENCE</scope>
    <source>
        <strain evidence="2">M08fum</strain>
    </source>
</reference>
<dbReference type="RefSeq" id="WP_191157787.1">
    <property type="nucleotide sequence ID" value="NZ_JACWUN010000022.1"/>
</dbReference>
<dbReference type="Proteomes" id="UP000632828">
    <property type="component" value="Unassembled WGS sequence"/>
</dbReference>
<name>A0A8J6URS1_9BACT</name>
<evidence type="ECO:0000256" key="1">
    <source>
        <dbReference type="SAM" id="Phobius"/>
    </source>
</evidence>
<dbReference type="AlphaFoldDB" id="A0A8J6URS1"/>